<organism evidence="2 3">
    <name type="scientific">Helicobacter fennelliae</name>
    <dbReference type="NCBI Taxonomy" id="215"/>
    <lineage>
        <taxon>Bacteria</taxon>
        <taxon>Pseudomonadati</taxon>
        <taxon>Campylobacterota</taxon>
        <taxon>Epsilonproteobacteria</taxon>
        <taxon>Campylobacterales</taxon>
        <taxon>Helicobacteraceae</taxon>
        <taxon>Helicobacter</taxon>
    </lineage>
</organism>
<accession>A0A2X3BR40</accession>
<evidence type="ECO:0000313" key="3">
    <source>
        <dbReference type="Proteomes" id="UP000250166"/>
    </source>
</evidence>
<dbReference type="Proteomes" id="UP000250166">
    <property type="component" value="Unassembled WGS sequence"/>
</dbReference>
<reference evidence="2 3" key="1">
    <citation type="submission" date="2018-06" db="EMBL/GenBank/DDBJ databases">
        <authorList>
            <consortium name="Pathogen Informatics"/>
            <person name="Doyle S."/>
        </authorList>
    </citation>
    <scope>NUCLEOTIDE SEQUENCE [LARGE SCALE GENOMIC DNA]</scope>
    <source>
        <strain evidence="2 3">NCTC13102</strain>
    </source>
</reference>
<dbReference type="AlphaFoldDB" id="A0A2X3BR40"/>
<protein>
    <submittedName>
        <fullName evidence="2">Serine/threonine protein phosphatase</fullName>
    </submittedName>
</protein>
<dbReference type="EMBL" id="UAWL01000006">
    <property type="protein sequence ID" value="SQB98595.1"/>
    <property type="molecule type" value="Genomic_DNA"/>
</dbReference>
<dbReference type="RefSeq" id="WP_112058600.1">
    <property type="nucleotide sequence ID" value="NZ_UAWL01000006.1"/>
</dbReference>
<evidence type="ECO:0000259" key="1">
    <source>
        <dbReference type="Pfam" id="PF09511"/>
    </source>
</evidence>
<dbReference type="Pfam" id="PF09511">
    <property type="entry name" value="RNA_lig_T4_1"/>
    <property type="match status" value="1"/>
</dbReference>
<sequence length="456" mass="53588">MLNWANGLSAKSSGFRQTLKEIELKIHNVDEFKKKIARIATHFKDYLYFDFCGERYFVNHSGVDDMFENIPTALLNGVMTYGYSGTTYDNYHDYKEVGLNWLKNNPNITQIFGHRNVDNIVDYKINERCYCVECSVESGADMKVLQLPHKNIITYKNDGSNVITIDSLEAEETIDKYIKIKQFPSKGIESHNFSHEVFNKNIWNKATIKARGLYKYIDNGEIAGRSYDKFFNIDEIQPFKKWKLRVKYPVYFYMKYNGYLGILFYNQITKELEFATKSMLGMELNAEFSRLLPYKEFFAKYCKENNVSFVFEVITKNDQPHPINYDKDFVVLLDCFKNTEVEKSIDIDSIDLPKEIMKKETLHIAQDESQLDKFVRFYVDSLDLDYEGVVLKDSNKIPNRLKIKTNFYNIKKALREISNKNKITYKNGKNSHIIYALHNQKIDWKAIELGDIKKML</sequence>
<gene>
    <name evidence="2" type="ORF">NCTC13102_01059</name>
</gene>
<name>A0A2X3BR40_9HELI</name>
<dbReference type="InterPro" id="IPR019039">
    <property type="entry name" value="T4-Rnl1-like_N"/>
</dbReference>
<proteinExistence type="predicted"/>
<feature type="domain" description="T4 RNA ligase 1-like N-terminal" evidence="1">
    <location>
        <begin position="209"/>
        <end position="408"/>
    </location>
</feature>
<evidence type="ECO:0000313" key="2">
    <source>
        <dbReference type="EMBL" id="SQB98595.1"/>
    </source>
</evidence>